<evidence type="ECO:0000313" key="2">
    <source>
        <dbReference type="EMBL" id="KZV28598.1"/>
    </source>
</evidence>
<gene>
    <name evidence="2" type="ORF">F511_34421</name>
</gene>
<evidence type="ECO:0000256" key="1">
    <source>
        <dbReference type="SAM" id="MobiDB-lite"/>
    </source>
</evidence>
<accession>A0A2Z7B3Q6</accession>
<sequence length="455" mass="51274">MFIRWTRARWAGPSPSLILLKVDLSLDLQHNTINPKPSSWPPPPLLSISRRRRRRAPPPPPLFAGKFVPANLDEESPSAPISSGLLVQADEGIPSPVVDLIDVVYRNLPMQIDNDLVIYRTTLVRTFQVVTIRRVDKSEAAGLGETPMHVGVFFEENPSTLISSGLLVQADEGVSLPVVDLIDESTAAYREEPLFLIVLNVSRPNFILPLPRRETGSGSATVPQQVVRQICSADEGVSLPVVDLIDESTAAYREEPVFLRINFESGIPTSAIDLQVLDLLSESHHVALINLLEKLRQHKLKWTQPSTSNLLGRADEQGNGIYSQFYPSVSSTSWKKQLPQKPFVDAFAPICVFIEPVQDIDSRRPYSTIFKRKWVEIYTDVIQFSLSGHLQSIWEESALSWYAWFSYRVRLSPWNRSGELEYFCGNRSDVSVGQCWVFALSCGDEIWYRRCSVVR</sequence>
<keyword evidence="3" id="KW-1185">Reference proteome</keyword>
<evidence type="ECO:0000313" key="3">
    <source>
        <dbReference type="Proteomes" id="UP000250235"/>
    </source>
</evidence>
<dbReference type="Proteomes" id="UP000250235">
    <property type="component" value="Unassembled WGS sequence"/>
</dbReference>
<proteinExistence type="predicted"/>
<feature type="region of interest" description="Disordered" evidence="1">
    <location>
        <begin position="33"/>
        <end position="54"/>
    </location>
</feature>
<organism evidence="2 3">
    <name type="scientific">Dorcoceras hygrometricum</name>
    <dbReference type="NCBI Taxonomy" id="472368"/>
    <lineage>
        <taxon>Eukaryota</taxon>
        <taxon>Viridiplantae</taxon>
        <taxon>Streptophyta</taxon>
        <taxon>Embryophyta</taxon>
        <taxon>Tracheophyta</taxon>
        <taxon>Spermatophyta</taxon>
        <taxon>Magnoliopsida</taxon>
        <taxon>eudicotyledons</taxon>
        <taxon>Gunneridae</taxon>
        <taxon>Pentapetalae</taxon>
        <taxon>asterids</taxon>
        <taxon>lamiids</taxon>
        <taxon>Lamiales</taxon>
        <taxon>Gesneriaceae</taxon>
        <taxon>Didymocarpoideae</taxon>
        <taxon>Trichosporeae</taxon>
        <taxon>Loxocarpinae</taxon>
        <taxon>Dorcoceras</taxon>
    </lineage>
</organism>
<name>A0A2Z7B3Q6_9LAMI</name>
<dbReference type="EMBL" id="KV010061">
    <property type="protein sequence ID" value="KZV28598.1"/>
    <property type="molecule type" value="Genomic_DNA"/>
</dbReference>
<reference evidence="2 3" key="1">
    <citation type="journal article" date="2015" name="Proc. Natl. Acad. Sci. U.S.A.">
        <title>The resurrection genome of Boea hygrometrica: A blueprint for survival of dehydration.</title>
        <authorList>
            <person name="Xiao L."/>
            <person name="Yang G."/>
            <person name="Zhang L."/>
            <person name="Yang X."/>
            <person name="Zhao S."/>
            <person name="Ji Z."/>
            <person name="Zhou Q."/>
            <person name="Hu M."/>
            <person name="Wang Y."/>
            <person name="Chen M."/>
            <person name="Xu Y."/>
            <person name="Jin H."/>
            <person name="Xiao X."/>
            <person name="Hu G."/>
            <person name="Bao F."/>
            <person name="Hu Y."/>
            <person name="Wan P."/>
            <person name="Li L."/>
            <person name="Deng X."/>
            <person name="Kuang T."/>
            <person name="Xiang C."/>
            <person name="Zhu J.K."/>
            <person name="Oliver M.J."/>
            <person name="He Y."/>
        </authorList>
    </citation>
    <scope>NUCLEOTIDE SEQUENCE [LARGE SCALE GENOMIC DNA]</scope>
    <source>
        <strain evidence="3">cv. XS01</strain>
    </source>
</reference>
<dbReference type="AlphaFoldDB" id="A0A2Z7B3Q6"/>
<protein>
    <submittedName>
        <fullName evidence="2">Uncharacterized protein</fullName>
    </submittedName>
</protein>